<dbReference type="EMBL" id="LXEO01000014">
    <property type="protein sequence ID" value="OAT19871.1"/>
    <property type="molecule type" value="Genomic_DNA"/>
</dbReference>
<evidence type="ECO:0008006" key="3">
    <source>
        <dbReference type="Google" id="ProtNLM"/>
    </source>
</evidence>
<gene>
    <name evidence="1" type="ORF">M979_1183</name>
</gene>
<dbReference type="InterPro" id="IPR035093">
    <property type="entry name" value="RelE/ParE_toxin_dom_sf"/>
</dbReference>
<protein>
    <recommendedName>
        <fullName evidence="3">Type II toxin-antitoxin system RelE/ParE family toxin</fullName>
    </recommendedName>
</protein>
<comment type="caution">
    <text evidence="1">The sequence shown here is derived from an EMBL/GenBank/DDBJ whole genome shotgun (WGS) entry which is preliminary data.</text>
</comment>
<evidence type="ECO:0000313" key="2">
    <source>
        <dbReference type="Proteomes" id="UP000078286"/>
    </source>
</evidence>
<name>A0A1B7HW40_9ENTR</name>
<evidence type="ECO:0000313" key="1">
    <source>
        <dbReference type="EMBL" id="OAT19871.1"/>
    </source>
</evidence>
<reference evidence="1 2" key="1">
    <citation type="submission" date="2016-04" db="EMBL/GenBank/DDBJ databases">
        <title>ATOL: Assembling a taxonomically balanced genome-scale reconstruction of the evolutionary history of the Enterobacteriaceae.</title>
        <authorList>
            <person name="Plunkett G.III."/>
            <person name="Neeno-Eckwall E.C."/>
            <person name="Glasner J.D."/>
            <person name="Perna N.T."/>
        </authorList>
    </citation>
    <scope>NUCLEOTIDE SEQUENCE [LARGE SCALE GENOMIC DNA]</scope>
    <source>
        <strain evidence="1 2">ATCC 51607</strain>
    </source>
</reference>
<proteinExistence type="predicted"/>
<dbReference type="RefSeq" id="WP_122973980.1">
    <property type="nucleotide sequence ID" value="NZ_LXEO01000014.1"/>
</dbReference>
<dbReference type="PATRIC" id="fig|1354255.3.peg.1217"/>
<dbReference type="AlphaFoldDB" id="A0A1B7HW40"/>
<sequence>MRIVKLTPKANDDLTAIWDYGLLHFGKAQAEIIIIRILGQSQDVNRHLHWQ</sequence>
<accession>A0A1B7HW40</accession>
<organism evidence="1 2">
    <name type="scientific">Buttiauxella noackiae ATCC 51607</name>
    <dbReference type="NCBI Taxonomy" id="1354255"/>
    <lineage>
        <taxon>Bacteria</taxon>
        <taxon>Pseudomonadati</taxon>
        <taxon>Pseudomonadota</taxon>
        <taxon>Gammaproteobacteria</taxon>
        <taxon>Enterobacterales</taxon>
        <taxon>Enterobacteriaceae</taxon>
        <taxon>Buttiauxella</taxon>
    </lineage>
</organism>
<keyword evidence="2" id="KW-1185">Reference proteome</keyword>
<dbReference type="Proteomes" id="UP000078286">
    <property type="component" value="Unassembled WGS sequence"/>
</dbReference>
<dbReference type="Gene3D" id="3.30.2310.20">
    <property type="entry name" value="RelE-like"/>
    <property type="match status" value="1"/>
</dbReference>